<comment type="caution">
    <text evidence="1">The sequence shown here is derived from an EMBL/GenBank/DDBJ whole genome shotgun (WGS) entry which is preliminary data.</text>
</comment>
<reference evidence="1" key="1">
    <citation type="submission" date="2023-04" db="EMBL/GenBank/DDBJ databases">
        <title>Ambrosiozyma monospora NBRC 10751.</title>
        <authorList>
            <person name="Ichikawa N."/>
            <person name="Sato H."/>
            <person name="Tonouchi N."/>
        </authorList>
    </citation>
    <scope>NUCLEOTIDE SEQUENCE</scope>
    <source>
        <strain evidence="1">NBRC 10751</strain>
    </source>
</reference>
<keyword evidence="2" id="KW-1185">Reference proteome</keyword>
<dbReference type="Proteomes" id="UP001165064">
    <property type="component" value="Unassembled WGS sequence"/>
</dbReference>
<name>A0ACB5T914_AMBMO</name>
<protein>
    <submittedName>
        <fullName evidence="1">Unnamed protein product</fullName>
    </submittedName>
</protein>
<evidence type="ECO:0000313" key="1">
    <source>
        <dbReference type="EMBL" id="GME83713.1"/>
    </source>
</evidence>
<gene>
    <name evidence="1" type="ORF">Amon02_000634800</name>
</gene>
<accession>A0ACB5T914</accession>
<proteinExistence type="predicted"/>
<organism evidence="1 2">
    <name type="scientific">Ambrosiozyma monospora</name>
    <name type="common">Yeast</name>
    <name type="synonym">Endomycopsis monosporus</name>
    <dbReference type="NCBI Taxonomy" id="43982"/>
    <lineage>
        <taxon>Eukaryota</taxon>
        <taxon>Fungi</taxon>
        <taxon>Dikarya</taxon>
        <taxon>Ascomycota</taxon>
        <taxon>Saccharomycotina</taxon>
        <taxon>Pichiomycetes</taxon>
        <taxon>Pichiales</taxon>
        <taxon>Pichiaceae</taxon>
        <taxon>Ambrosiozyma</taxon>
    </lineage>
</organism>
<sequence>MSTAPFKNLYKKRKVQATQSKSCLICYKPTDTVLITLNSKDWFYVCDVHLSDSNFCDVVYMDDSNNDKMKDLEKLVNDENAILKKIKHFETLKEQKNNQFNKFKSYLWSNKKDDDKDSKGKDDGKGKDKEKDSGAASTAKGSDMTIAELNTKIKELNNKDLKAAKDEIANFSKTFRKYRLSTVFYKNRLMLDYKKQKRIEQQKKLQDGTLFPSIDDLPSLPAK</sequence>
<evidence type="ECO:0000313" key="2">
    <source>
        <dbReference type="Proteomes" id="UP001165064"/>
    </source>
</evidence>
<dbReference type="EMBL" id="BSXS01004932">
    <property type="protein sequence ID" value="GME83713.1"/>
    <property type="molecule type" value="Genomic_DNA"/>
</dbReference>